<dbReference type="PROSITE" id="PS50076">
    <property type="entry name" value="DNAJ_2"/>
    <property type="match status" value="1"/>
</dbReference>
<dbReference type="PANTHER" id="PTHR43096">
    <property type="entry name" value="DNAJ HOMOLOG 1, MITOCHONDRIAL-RELATED"/>
    <property type="match status" value="1"/>
</dbReference>
<dbReference type="PRINTS" id="PR00625">
    <property type="entry name" value="JDOMAIN"/>
</dbReference>
<sequence>MMMDPYEVLGVSRNASDDEIKKAYRTLSRKYHPDANVNNPNAAQAEEKFKQVQAAYDQIMKEKEQGYSGYGSTNGYGGYGNAGGYGGFGGYGSAGGFGGYGGASSAGQNDEYTMHLNAAMNYIRAGKYNEALNVLSGMGQKTARWYYLSAIANNGLGNNVVALDHARRAASMQPGNMEYRALVQQLEGGSGWYDQMSTPYGGMSVMGNDFCCRLCLANMLCNLCCFGGRGGMLCC</sequence>
<dbReference type="SMART" id="SM00271">
    <property type="entry name" value="DnaJ"/>
    <property type="match status" value="1"/>
</dbReference>
<dbReference type="InterPro" id="IPR011990">
    <property type="entry name" value="TPR-like_helical_dom_sf"/>
</dbReference>
<evidence type="ECO:0000259" key="3">
    <source>
        <dbReference type="PROSITE" id="PS50076"/>
    </source>
</evidence>
<dbReference type="CDD" id="cd06257">
    <property type="entry name" value="DnaJ"/>
    <property type="match status" value="1"/>
</dbReference>
<dbReference type="SUPFAM" id="SSF46565">
    <property type="entry name" value="Chaperone J-domain"/>
    <property type="match status" value="1"/>
</dbReference>
<dbReference type="PANTHER" id="PTHR43096:SF52">
    <property type="entry name" value="DNAJ HOMOLOG 1, MITOCHONDRIAL-RELATED"/>
    <property type="match status" value="1"/>
</dbReference>
<dbReference type="EMBL" id="JBBMFC010000003">
    <property type="protein sequence ID" value="MEQ2577690.1"/>
    <property type="molecule type" value="Genomic_DNA"/>
</dbReference>
<feature type="domain" description="J" evidence="3">
    <location>
        <begin position="4"/>
        <end position="71"/>
    </location>
</feature>
<keyword evidence="2" id="KW-0143">Chaperone</keyword>
<gene>
    <name evidence="4" type="ORF">WMO62_02385</name>
</gene>
<evidence type="ECO:0000256" key="2">
    <source>
        <dbReference type="ARBA" id="ARBA00023186"/>
    </source>
</evidence>
<name>A0ABV1HZV5_9FIRM</name>
<comment type="caution">
    <text evidence="4">The sequence shown here is derived from an EMBL/GenBank/DDBJ whole genome shotgun (WGS) entry which is preliminary data.</text>
</comment>
<dbReference type="Pfam" id="PF00226">
    <property type="entry name" value="DnaJ"/>
    <property type="match status" value="1"/>
</dbReference>
<protein>
    <submittedName>
        <fullName evidence="4">J domain-containing protein</fullName>
    </submittedName>
</protein>
<accession>A0ABV1HZV5</accession>
<evidence type="ECO:0000256" key="1">
    <source>
        <dbReference type="ARBA" id="ARBA00022705"/>
    </source>
</evidence>
<evidence type="ECO:0000313" key="4">
    <source>
        <dbReference type="EMBL" id="MEQ2577690.1"/>
    </source>
</evidence>
<keyword evidence="5" id="KW-1185">Reference proteome</keyword>
<reference evidence="4 5" key="1">
    <citation type="submission" date="2024-03" db="EMBL/GenBank/DDBJ databases">
        <title>Human intestinal bacterial collection.</title>
        <authorList>
            <person name="Pauvert C."/>
            <person name="Hitch T.C.A."/>
            <person name="Clavel T."/>
        </authorList>
    </citation>
    <scope>NUCLEOTIDE SEQUENCE [LARGE SCALE GENOMIC DNA]</scope>
    <source>
        <strain evidence="4 5">CLA-AA-H78B</strain>
    </source>
</reference>
<proteinExistence type="predicted"/>
<evidence type="ECO:0000313" key="5">
    <source>
        <dbReference type="Proteomes" id="UP001470288"/>
    </source>
</evidence>
<dbReference type="Gene3D" id="1.10.287.110">
    <property type="entry name" value="DnaJ domain"/>
    <property type="match status" value="1"/>
</dbReference>
<dbReference type="Proteomes" id="UP001470288">
    <property type="component" value="Unassembled WGS sequence"/>
</dbReference>
<dbReference type="SUPFAM" id="SSF48452">
    <property type="entry name" value="TPR-like"/>
    <property type="match status" value="1"/>
</dbReference>
<organism evidence="4 5">
    <name type="scientific">Hominiventricola aquisgranensis</name>
    <dbReference type="NCBI Taxonomy" id="3133164"/>
    <lineage>
        <taxon>Bacteria</taxon>
        <taxon>Bacillati</taxon>
        <taxon>Bacillota</taxon>
        <taxon>Clostridia</taxon>
        <taxon>Lachnospirales</taxon>
        <taxon>Lachnospiraceae</taxon>
        <taxon>Hominiventricola</taxon>
    </lineage>
</organism>
<keyword evidence="1" id="KW-0235">DNA replication</keyword>
<dbReference type="InterPro" id="IPR036869">
    <property type="entry name" value="J_dom_sf"/>
</dbReference>
<dbReference type="InterPro" id="IPR001623">
    <property type="entry name" value="DnaJ_domain"/>
</dbReference>